<feature type="transmembrane region" description="Helical" evidence="1">
    <location>
        <begin position="86"/>
        <end position="104"/>
    </location>
</feature>
<protein>
    <submittedName>
        <fullName evidence="2">AzlD domain-containing protein</fullName>
    </submittedName>
</protein>
<gene>
    <name evidence="2" type="ORF">PGX00_18275</name>
</gene>
<proteinExistence type="predicted"/>
<accession>A0ABT4YWF9</accession>
<dbReference type="InterPro" id="IPR008407">
    <property type="entry name" value="Brnchd-chn_aa_trnsp_AzlD"/>
</dbReference>
<dbReference type="Pfam" id="PF05437">
    <property type="entry name" value="AzlD"/>
    <property type="match status" value="1"/>
</dbReference>
<keyword evidence="1" id="KW-1133">Transmembrane helix</keyword>
<keyword evidence="1" id="KW-0472">Membrane</keyword>
<evidence type="ECO:0000313" key="3">
    <source>
        <dbReference type="Proteomes" id="UP001210678"/>
    </source>
</evidence>
<keyword evidence="3" id="KW-1185">Reference proteome</keyword>
<name>A0ABT4YWF9_9VIBR</name>
<dbReference type="RefSeq" id="WP_272139263.1">
    <property type="nucleotide sequence ID" value="NZ_JAQLOI010000003.1"/>
</dbReference>
<evidence type="ECO:0000313" key="2">
    <source>
        <dbReference type="EMBL" id="MDB1125496.1"/>
    </source>
</evidence>
<organism evidence="2 3">
    <name type="scientific">Vibrio algarum</name>
    <dbReference type="NCBI Taxonomy" id="3020714"/>
    <lineage>
        <taxon>Bacteria</taxon>
        <taxon>Pseudomonadati</taxon>
        <taxon>Pseudomonadota</taxon>
        <taxon>Gammaproteobacteria</taxon>
        <taxon>Vibrionales</taxon>
        <taxon>Vibrionaceae</taxon>
        <taxon>Vibrio</taxon>
    </lineage>
</organism>
<dbReference type="EMBL" id="JAQLOI010000003">
    <property type="protein sequence ID" value="MDB1125496.1"/>
    <property type="molecule type" value="Genomic_DNA"/>
</dbReference>
<feature type="transmembrane region" description="Helical" evidence="1">
    <location>
        <begin position="37"/>
        <end position="55"/>
    </location>
</feature>
<feature type="transmembrane region" description="Helical" evidence="1">
    <location>
        <begin position="62"/>
        <end position="80"/>
    </location>
</feature>
<evidence type="ECO:0000256" key="1">
    <source>
        <dbReference type="SAM" id="Phobius"/>
    </source>
</evidence>
<dbReference type="Proteomes" id="UP001210678">
    <property type="component" value="Unassembled WGS sequence"/>
</dbReference>
<sequence length="105" mass="11742">MILLSIFAMAGLVFFSRYLFLEPKLPIKLNHTTQRLLAYSSPAILTAIWAPIVFIRDGDLAISPTNPYLLGALFAAVMVWKTKNVLWTTVVSMALFLILKLAVFV</sequence>
<reference evidence="2 3" key="1">
    <citation type="submission" date="2023-01" db="EMBL/GenBank/DDBJ databases">
        <title>Vibrio sp. KJ40-1 sp.nov, isolated from marine algae.</title>
        <authorList>
            <person name="Butt M."/>
            <person name="Kim J.M.J."/>
            <person name="Jeon C.O.C."/>
        </authorList>
    </citation>
    <scope>NUCLEOTIDE SEQUENCE [LARGE SCALE GENOMIC DNA]</scope>
    <source>
        <strain evidence="2 3">KJ40-1</strain>
    </source>
</reference>
<comment type="caution">
    <text evidence="2">The sequence shown here is derived from an EMBL/GenBank/DDBJ whole genome shotgun (WGS) entry which is preliminary data.</text>
</comment>
<keyword evidence="1" id="KW-0812">Transmembrane</keyword>